<evidence type="ECO:0000313" key="2">
    <source>
        <dbReference type="EMBL" id="ATC63869.1"/>
    </source>
</evidence>
<proteinExistence type="predicted"/>
<evidence type="ECO:0000313" key="3">
    <source>
        <dbReference type="Proteomes" id="UP000217265"/>
    </source>
</evidence>
<evidence type="ECO:0000256" key="1">
    <source>
        <dbReference type="SAM" id="SignalP"/>
    </source>
</evidence>
<protein>
    <recommendedName>
        <fullName evidence="4">DUF4402 domain-containing protein</fullName>
    </recommendedName>
</protein>
<keyword evidence="1" id="KW-0732">Signal</keyword>
<evidence type="ECO:0008006" key="4">
    <source>
        <dbReference type="Google" id="ProtNLM"/>
    </source>
</evidence>
<sequence length="175" mass="17817">MKTPSRLRLLRSLGLSALALTLGTTALHAAIGDIAVTNDPYSAVSVTANTPLTVADPAAGAIKGGTGTTVSSAVLRITTNESTNRKVQVSQTGVPTGATLTLQLGTYTTTDITEVNSGNPITVTGTAADFITGIKNYASNVDDPSGLPLEYVLTLGENTPNGPATINVTYTILAQ</sequence>
<feature type="chain" id="PRO_5012583859" description="DUF4402 domain-containing protein" evidence="1">
    <location>
        <begin position="30"/>
        <end position="175"/>
    </location>
</feature>
<gene>
    <name evidence="2" type="ORF">CMV30_07865</name>
</gene>
<dbReference type="RefSeq" id="WP_096055501.1">
    <property type="nucleotide sequence ID" value="NZ_CP023344.1"/>
</dbReference>
<dbReference type="EMBL" id="CP023344">
    <property type="protein sequence ID" value="ATC63869.1"/>
    <property type="molecule type" value="Genomic_DNA"/>
</dbReference>
<keyword evidence="3" id="KW-1185">Reference proteome</keyword>
<name>A0A290Q5B0_9BACT</name>
<dbReference type="KEGG" id="vbh:CMV30_07865"/>
<dbReference type="AlphaFoldDB" id="A0A290Q5B0"/>
<organism evidence="2 3">
    <name type="scientific">Nibricoccus aquaticus</name>
    <dbReference type="NCBI Taxonomy" id="2576891"/>
    <lineage>
        <taxon>Bacteria</taxon>
        <taxon>Pseudomonadati</taxon>
        <taxon>Verrucomicrobiota</taxon>
        <taxon>Opitutia</taxon>
        <taxon>Opitutales</taxon>
        <taxon>Opitutaceae</taxon>
        <taxon>Nibricoccus</taxon>
    </lineage>
</organism>
<accession>A0A290Q5B0</accession>
<reference evidence="2 3" key="1">
    <citation type="submission" date="2017-09" db="EMBL/GenBank/DDBJ databases">
        <title>Complete genome sequence of Verrucomicrobial strain HZ-65, isolated from freshwater.</title>
        <authorList>
            <person name="Choi A."/>
        </authorList>
    </citation>
    <scope>NUCLEOTIDE SEQUENCE [LARGE SCALE GENOMIC DNA]</scope>
    <source>
        <strain evidence="2 3">HZ-65</strain>
    </source>
</reference>
<dbReference type="Proteomes" id="UP000217265">
    <property type="component" value="Chromosome"/>
</dbReference>
<feature type="signal peptide" evidence="1">
    <location>
        <begin position="1"/>
        <end position="29"/>
    </location>
</feature>